<dbReference type="PANTHER" id="PTHR43611">
    <property type="entry name" value="ALPHA-D-GLUCOSE 1-PHOSPHATE PHOSPHATASE"/>
    <property type="match status" value="1"/>
</dbReference>
<dbReference type="NCBIfam" id="TIGR01509">
    <property type="entry name" value="HAD-SF-IA-v3"/>
    <property type="match status" value="1"/>
</dbReference>
<dbReference type="Pfam" id="PF00702">
    <property type="entry name" value="Hydrolase"/>
    <property type="match status" value="1"/>
</dbReference>
<dbReference type="AlphaFoldDB" id="A0A5C1A328"/>
<sequence>MPFGQAYFNGWSLAHFECTCFAGFGIDQGMGEREMAPQVLLFDVGGVLADWDGTTPLVELTEGRFDRDRARRFWLEFEPLVPFETGRASVHEFTGPAVEALGLDMSREEFAARFDSWMAGPFEGAMALLERIRPAFIRAVLSNNNPMHWNRFVEQSQIDRHVEHLFVSHEIGLRKPDHEAFDHVMQALGQPAEAFHFFDDNPECVEAARQLGMQASLVRGVAELEAALEAEGCLSS</sequence>
<keyword evidence="2" id="KW-1185">Reference proteome</keyword>
<dbReference type="InterPro" id="IPR036412">
    <property type="entry name" value="HAD-like_sf"/>
</dbReference>
<dbReference type="Gene3D" id="1.10.150.240">
    <property type="entry name" value="Putative phosphatase, domain 2"/>
    <property type="match status" value="1"/>
</dbReference>
<dbReference type="PANTHER" id="PTHR43611:SF3">
    <property type="entry name" value="FLAVIN MONONUCLEOTIDE HYDROLASE 1, CHLOROPLATIC"/>
    <property type="match status" value="1"/>
</dbReference>
<dbReference type="SFLD" id="SFLDG01129">
    <property type="entry name" value="C1.5:_HAD__Beta-PGM__Phosphata"/>
    <property type="match status" value="1"/>
</dbReference>
<accession>A0A5C1A328</accession>
<evidence type="ECO:0000313" key="1">
    <source>
        <dbReference type="EMBL" id="QEL12287.1"/>
    </source>
</evidence>
<evidence type="ECO:0000313" key="2">
    <source>
        <dbReference type="Proteomes" id="UP000322553"/>
    </source>
</evidence>
<dbReference type="OrthoDB" id="9797415at2"/>
<dbReference type="GO" id="GO:0016787">
    <property type="term" value="F:hydrolase activity"/>
    <property type="evidence" value="ECO:0007669"/>
    <property type="project" value="UniProtKB-KW"/>
</dbReference>
<dbReference type="Proteomes" id="UP000322553">
    <property type="component" value="Chromosome"/>
</dbReference>
<organism evidence="1 2">
    <name type="scientific">Kushneria phosphatilytica</name>
    <dbReference type="NCBI Taxonomy" id="657387"/>
    <lineage>
        <taxon>Bacteria</taxon>
        <taxon>Pseudomonadati</taxon>
        <taxon>Pseudomonadota</taxon>
        <taxon>Gammaproteobacteria</taxon>
        <taxon>Oceanospirillales</taxon>
        <taxon>Halomonadaceae</taxon>
        <taxon>Kushneria</taxon>
    </lineage>
</organism>
<dbReference type="EMBL" id="CP043420">
    <property type="protein sequence ID" value="QEL12287.1"/>
    <property type="molecule type" value="Genomic_DNA"/>
</dbReference>
<dbReference type="Gene3D" id="3.40.50.1000">
    <property type="entry name" value="HAD superfamily/HAD-like"/>
    <property type="match status" value="1"/>
</dbReference>
<reference evidence="1 2" key="1">
    <citation type="submission" date="2019-08" db="EMBL/GenBank/DDBJ databases">
        <title>Complete genome sequence of Kushneria sp. YCWA18, a halophilic phosphate-solubilizing bacterium isolated from Daqiao saltern in China.</title>
        <authorList>
            <person name="Du G.-X."/>
            <person name="Qu L.-Y."/>
        </authorList>
    </citation>
    <scope>NUCLEOTIDE SEQUENCE [LARGE SCALE GENOMIC DNA]</scope>
    <source>
        <strain evidence="1 2">YCWA18</strain>
    </source>
</reference>
<dbReference type="InterPro" id="IPR023214">
    <property type="entry name" value="HAD_sf"/>
</dbReference>
<dbReference type="SFLD" id="SFLDS00003">
    <property type="entry name" value="Haloacid_Dehalogenase"/>
    <property type="match status" value="1"/>
</dbReference>
<name>A0A5C1A328_9GAMM</name>
<proteinExistence type="predicted"/>
<protein>
    <submittedName>
        <fullName evidence="1">HAD-IA family hydrolase</fullName>
    </submittedName>
</protein>
<dbReference type="KEGG" id="kuy:FY550_14865"/>
<dbReference type="InterPro" id="IPR006439">
    <property type="entry name" value="HAD-SF_hydro_IA"/>
</dbReference>
<dbReference type="InterPro" id="IPR023198">
    <property type="entry name" value="PGP-like_dom2"/>
</dbReference>
<gene>
    <name evidence="1" type="ORF">FY550_14865</name>
</gene>
<dbReference type="SUPFAM" id="SSF56784">
    <property type="entry name" value="HAD-like"/>
    <property type="match status" value="1"/>
</dbReference>
<keyword evidence="1" id="KW-0378">Hydrolase</keyword>